<sequence length="278" mass="29092">MSVTDDMRTEPRVNGPAPAQREGQFEKTPPQDIAAEQCVLGGMLLSKDAVADVVEILKATDFYRPVHATIFDTILEIYGRGEPADAITVAAALADSGDLGRIGGAPYLHTCMAAVPTAANAGYYARIVSERAVLRRLVEAGTRIVQLGYGTAAGGSRDVDDVVDLAQQAVYDITEKRVSEDFAVLADMLQPTLDEIEAVGAQGGVMTGVPTGFTDLDRLLNGLHPGQLIIVAGRPGLGKALALDTPLPTPDGWTTMGEVAVGDRLLAADGTPTTVTHA</sequence>
<organism evidence="13 14">
    <name type="scientific">Micromonospora fluostatini</name>
    <dbReference type="NCBI Taxonomy" id="1629071"/>
    <lineage>
        <taxon>Bacteria</taxon>
        <taxon>Bacillati</taxon>
        <taxon>Actinomycetota</taxon>
        <taxon>Actinomycetes</taxon>
        <taxon>Micromonosporales</taxon>
        <taxon>Micromonosporaceae</taxon>
        <taxon>Micromonospora</taxon>
    </lineage>
</organism>
<evidence type="ECO:0000256" key="8">
    <source>
        <dbReference type="ARBA" id="ARBA00023235"/>
    </source>
</evidence>
<keyword evidence="7" id="KW-0238">DNA-binding</keyword>
<comment type="similarity">
    <text evidence="1">Belongs to the helicase family. DnaB subfamily.</text>
</comment>
<dbReference type="SUPFAM" id="SSF52540">
    <property type="entry name" value="P-loop containing nucleoside triphosphate hydrolases"/>
    <property type="match status" value="1"/>
</dbReference>
<proteinExistence type="inferred from homology"/>
<evidence type="ECO:0000256" key="5">
    <source>
        <dbReference type="ARBA" id="ARBA00022806"/>
    </source>
</evidence>
<evidence type="ECO:0000256" key="7">
    <source>
        <dbReference type="ARBA" id="ARBA00023125"/>
    </source>
</evidence>
<keyword evidence="4" id="KW-0378">Hydrolase</keyword>
<evidence type="ECO:0000256" key="6">
    <source>
        <dbReference type="ARBA" id="ARBA00022840"/>
    </source>
</evidence>
<dbReference type="InterPro" id="IPR027417">
    <property type="entry name" value="P-loop_NTPase"/>
</dbReference>
<protein>
    <recommendedName>
        <fullName evidence="9">DNA 5'-3' helicase</fullName>
        <ecNumber evidence="9">5.6.2.3</ecNumber>
    </recommendedName>
</protein>
<feature type="domain" description="SF4 helicase" evidence="12">
    <location>
        <begin position="202"/>
        <end position="239"/>
    </location>
</feature>
<dbReference type="PANTHER" id="PTHR30153:SF2">
    <property type="entry name" value="REPLICATIVE DNA HELICASE"/>
    <property type="match status" value="1"/>
</dbReference>
<dbReference type="InterPro" id="IPR016136">
    <property type="entry name" value="DNA_helicase_N/primase_C"/>
</dbReference>
<evidence type="ECO:0000256" key="10">
    <source>
        <dbReference type="ARBA" id="ARBA00048954"/>
    </source>
</evidence>
<evidence type="ECO:0000256" key="2">
    <source>
        <dbReference type="ARBA" id="ARBA00022705"/>
    </source>
</evidence>
<dbReference type="Pfam" id="PF03796">
    <property type="entry name" value="DnaB_C"/>
    <property type="match status" value="1"/>
</dbReference>
<dbReference type="Gene3D" id="3.40.50.300">
    <property type="entry name" value="P-loop containing nucleotide triphosphate hydrolases"/>
    <property type="match status" value="1"/>
</dbReference>
<keyword evidence="2" id="KW-0235">DNA replication</keyword>
<evidence type="ECO:0000256" key="3">
    <source>
        <dbReference type="ARBA" id="ARBA00022741"/>
    </source>
</evidence>
<dbReference type="Proteomes" id="UP000295626">
    <property type="component" value="Unassembled WGS sequence"/>
</dbReference>
<evidence type="ECO:0000256" key="11">
    <source>
        <dbReference type="SAM" id="MobiDB-lite"/>
    </source>
</evidence>
<dbReference type="EMBL" id="SMKE01000953">
    <property type="protein sequence ID" value="TDB83149.1"/>
    <property type="molecule type" value="Genomic_DNA"/>
</dbReference>
<keyword evidence="6" id="KW-0067">ATP-binding</keyword>
<dbReference type="EC" id="5.6.2.3" evidence="9"/>
<gene>
    <name evidence="13" type="ORF">E1091_18420</name>
</gene>
<comment type="caution">
    <text evidence="13">The sequence shown here is derived from an EMBL/GenBank/DDBJ whole genome shotgun (WGS) entry which is preliminary data.</text>
</comment>
<comment type="catalytic activity">
    <reaction evidence="10">
        <text>ATP + H2O = ADP + phosphate + H(+)</text>
        <dbReference type="Rhea" id="RHEA:13065"/>
        <dbReference type="ChEBI" id="CHEBI:15377"/>
        <dbReference type="ChEBI" id="CHEBI:15378"/>
        <dbReference type="ChEBI" id="CHEBI:30616"/>
        <dbReference type="ChEBI" id="CHEBI:43474"/>
        <dbReference type="ChEBI" id="CHEBI:456216"/>
        <dbReference type="EC" id="5.6.2.3"/>
    </reaction>
</comment>
<evidence type="ECO:0000256" key="9">
    <source>
        <dbReference type="ARBA" id="ARBA00044969"/>
    </source>
</evidence>
<keyword evidence="3" id="KW-0547">Nucleotide-binding</keyword>
<keyword evidence="5 13" id="KW-0347">Helicase</keyword>
<evidence type="ECO:0000256" key="1">
    <source>
        <dbReference type="ARBA" id="ARBA00008428"/>
    </source>
</evidence>
<name>A0ABY2DCD5_9ACTN</name>
<dbReference type="GO" id="GO:0004386">
    <property type="term" value="F:helicase activity"/>
    <property type="evidence" value="ECO:0007669"/>
    <property type="project" value="UniProtKB-KW"/>
</dbReference>
<evidence type="ECO:0000313" key="13">
    <source>
        <dbReference type="EMBL" id="TDB83149.1"/>
    </source>
</evidence>
<reference evidence="13 14" key="1">
    <citation type="submission" date="2019-02" db="EMBL/GenBank/DDBJ databases">
        <title>Draft genome sequences of novel Actinobacteria.</title>
        <authorList>
            <person name="Sahin N."/>
            <person name="Ay H."/>
            <person name="Saygin H."/>
        </authorList>
    </citation>
    <scope>NUCLEOTIDE SEQUENCE [LARGE SCALE GENOMIC DNA]</scope>
    <source>
        <strain evidence="13 14">JCM 30529</strain>
    </source>
</reference>
<dbReference type="InterPro" id="IPR007694">
    <property type="entry name" value="DNA_helicase_DnaB-like_C"/>
</dbReference>
<dbReference type="Pfam" id="PF00772">
    <property type="entry name" value="DnaB"/>
    <property type="match status" value="1"/>
</dbReference>
<accession>A0ABY2DCD5</accession>
<evidence type="ECO:0000259" key="12">
    <source>
        <dbReference type="PROSITE" id="PS51199"/>
    </source>
</evidence>
<feature type="compositionally biased region" description="Basic and acidic residues" evidence="11">
    <location>
        <begin position="1"/>
        <end position="11"/>
    </location>
</feature>
<dbReference type="PROSITE" id="PS51199">
    <property type="entry name" value="SF4_HELICASE"/>
    <property type="match status" value="1"/>
</dbReference>
<keyword evidence="8" id="KW-0413">Isomerase</keyword>
<dbReference type="InterPro" id="IPR036185">
    <property type="entry name" value="DNA_heli_DnaB-like_N_sf"/>
</dbReference>
<feature type="non-terminal residue" evidence="13">
    <location>
        <position position="278"/>
    </location>
</feature>
<keyword evidence="14" id="KW-1185">Reference proteome</keyword>
<dbReference type="Gene3D" id="1.10.860.10">
    <property type="entry name" value="DNAb Helicase, Chain A"/>
    <property type="match status" value="1"/>
</dbReference>
<dbReference type="PANTHER" id="PTHR30153">
    <property type="entry name" value="REPLICATIVE DNA HELICASE DNAB"/>
    <property type="match status" value="1"/>
</dbReference>
<evidence type="ECO:0000256" key="4">
    <source>
        <dbReference type="ARBA" id="ARBA00022801"/>
    </source>
</evidence>
<feature type="region of interest" description="Disordered" evidence="11">
    <location>
        <begin position="1"/>
        <end position="30"/>
    </location>
</feature>
<dbReference type="InterPro" id="IPR007693">
    <property type="entry name" value="DNA_helicase_DnaB-like_N"/>
</dbReference>
<evidence type="ECO:0000313" key="14">
    <source>
        <dbReference type="Proteomes" id="UP000295626"/>
    </source>
</evidence>
<dbReference type="SUPFAM" id="SSF48024">
    <property type="entry name" value="N-terminal domain of DnaB helicase"/>
    <property type="match status" value="1"/>
</dbReference>